<feature type="transmembrane region" description="Helical" evidence="9">
    <location>
        <begin position="315"/>
        <end position="333"/>
    </location>
</feature>
<evidence type="ECO:0000256" key="9">
    <source>
        <dbReference type="SAM" id="Phobius"/>
    </source>
</evidence>
<keyword evidence="6 9" id="KW-0472">Membrane</keyword>
<feature type="transmembrane region" description="Helical" evidence="9">
    <location>
        <begin position="402"/>
        <end position="419"/>
    </location>
</feature>
<evidence type="ECO:0000256" key="4">
    <source>
        <dbReference type="ARBA" id="ARBA00022692"/>
    </source>
</evidence>
<evidence type="ECO:0000256" key="7">
    <source>
        <dbReference type="ARBA" id="ARBA00043987"/>
    </source>
</evidence>
<comment type="similarity">
    <text evidence="7">Belongs to the MptA/B family.</text>
</comment>
<feature type="region of interest" description="Disordered" evidence="8">
    <location>
        <begin position="1"/>
        <end position="20"/>
    </location>
</feature>
<dbReference type="RefSeq" id="WP_160821124.1">
    <property type="nucleotide sequence ID" value="NZ_JBHSXE010000001.1"/>
</dbReference>
<name>A0ABW2CSK1_9ACTN</name>
<feature type="transmembrane region" description="Helical" evidence="9">
    <location>
        <begin position="30"/>
        <end position="51"/>
    </location>
</feature>
<feature type="transmembrane region" description="Helical" evidence="9">
    <location>
        <begin position="108"/>
        <end position="126"/>
    </location>
</feature>
<feature type="transmembrane region" description="Helical" evidence="9">
    <location>
        <begin position="71"/>
        <end position="96"/>
    </location>
</feature>
<feature type="transmembrane region" description="Helical" evidence="9">
    <location>
        <begin position="467"/>
        <end position="493"/>
    </location>
</feature>
<feature type="transmembrane region" description="Helical" evidence="9">
    <location>
        <begin position="372"/>
        <end position="390"/>
    </location>
</feature>
<sequence length="516" mass="53470">MKSLPAGRSVAADEPPPGPAGRVWQGSAGLAGIALGAGCFLVTALLGPSVFEPALPGRAGEPPYALAVQPSPYLVVALVAFGVLAGTAGLGLCLFAVRRGWRVRPLPLLVAGLAVVAAFTFLPPIGSSDHLNYASYGRMAETGRDPYVTHAVDVPGDPVIGAPEEWRRTPSTYGPITTAGQAFASWAGNGSLRLTVFVMSLLNSLAFAAVALILYLASRTDERRLRTALLWTCNPLVLLHLVAGAHNDTLAIAPMVAALALFTGNGGSRGWRSLATGALVGAGTAIKLPAALVGGGPAWALLLRARADRSAIVRLAALFLGSGAVAAVAFWLGGPHVLDRVNDASNMVSLATPWHLLDDALGRGAHRTVVKSGSMALALVLVVLLARGLPSDGGEAGDSRRMAAALMVAWLFAAPYELPWYDGFGWALLALLPWSRIDWILLAHTAALSAAYLPARAPERIGMPDDLSWLFTVVRPWVIPLTLIGILAALTAACLRPGGPSPTTGRPTRASAGSRG</sequence>
<keyword evidence="3" id="KW-0808">Transferase</keyword>
<feature type="transmembrane region" description="Helical" evidence="9">
    <location>
        <begin position="274"/>
        <end position="303"/>
    </location>
</feature>
<dbReference type="EMBL" id="JBHSXS010000030">
    <property type="protein sequence ID" value="MFC6884807.1"/>
    <property type="molecule type" value="Genomic_DNA"/>
</dbReference>
<keyword evidence="4 9" id="KW-0812">Transmembrane</keyword>
<comment type="caution">
    <text evidence="10">The sequence shown here is derived from an EMBL/GenBank/DDBJ whole genome shotgun (WGS) entry which is preliminary data.</text>
</comment>
<evidence type="ECO:0000256" key="2">
    <source>
        <dbReference type="ARBA" id="ARBA00022676"/>
    </source>
</evidence>
<feature type="transmembrane region" description="Helical" evidence="9">
    <location>
        <begin position="194"/>
        <end position="216"/>
    </location>
</feature>
<evidence type="ECO:0000313" key="10">
    <source>
        <dbReference type="EMBL" id="MFC6884807.1"/>
    </source>
</evidence>
<dbReference type="GO" id="GO:0016757">
    <property type="term" value="F:glycosyltransferase activity"/>
    <property type="evidence" value="ECO:0007669"/>
    <property type="project" value="UniProtKB-KW"/>
</dbReference>
<evidence type="ECO:0000256" key="3">
    <source>
        <dbReference type="ARBA" id="ARBA00022679"/>
    </source>
</evidence>
<evidence type="ECO:0000256" key="6">
    <source>
        <dbReference type="ARBA" id="ARBA00023136"/>
    </source>
</evidence>
<accession>A0ABW2CSK1</accession>
<dbReference type="InterPro" id="IPR049829">
    <property type="entry name" value="MptA/B-like"/>
</dbReference>
<evidence type="ECO:0000313" key="11">
    <source>
        <dbReference type="Proteomes" id="UP001596380"/>
    </source>
</evidence>
<reference evidence="11" key="1">
    <citation type="journal article" date="2019" name="Int. J. Syst. Evol. Microbiol.">
        <title>The Global Catalogue of Microorganisms (GCM) 10K type strain sequencing project: providing services to taxonomists for standard genome sequencing and annotation.</title>
        <authorList>
            <consortium name="The Broad Institute Genomics Platform"/>
            <consortium name="The Broad Institute Genome Sequencing Center for Infectious Disease"/>
            <person name="Wu L."/>
            <person name="Ma J."/>
        </authorList>
    </citation>
    <scope>NUCLEOTIDE SEQUENCE [LARGE SCALE GENOMIC DNA]</scope>
    <source>
        <strain evidence="11">JCM 3369</strain>
    </source>
</reference>
<evidence type="ECO:0000256" key="1">
    <source>
        <dbReference type="ARBA" id="ARBA00004141"/>
    </source>
</evidence>
<dbReference type="NCBIfam" id="NF038066">
    <property type="entry name" value="MptB"/>
    <property type="match status" value="1"/>
</dbReference>
<dbReference type="Pfam" id="PF26314">
    <property type="entry name" value="MptA_B_family"/>
    <property type="match status" value="1"/>
</dbReference>
<keyword evidence="5 9" id="KW-1133">Transmembrane helix</keyword>
<comment type="subcellular location">
    <subcellularLocation>
        <location evidence="1">Membrane</location>
        <topology evidence="1">Multi-pass membrane protein</topology>
    </subcellularLocation>
</comment>
<keyword evidence="11" id="KW-1185">Reference proteome</keyword>
<evidence type="ECO:0000256" key="5">
    <source>
        <dbReference type="ARBA" id="ARBA00022989"/>
    </source>
</evidence>
<dbReference type="Proteomes" id="UP001596380">
    <property type="component" value="Unassembled WGS sequence"/>
</dbReference>
<protein>
    <submittedName>
        <fullName evidence="10">Polyprenol phosphomannose-dependent alpha 1,6 mannosyltransferase MptB</fullName>
    </submittedName>
</protein>
<feature type="transmembrane region" description="Helical" evidence="9">
    <location>
        <begin position="237"/>
        <end position="262"/>
    </location>
</feature>
<proteinExistence type="inferred from homology"/>
<keyword evidence="2 10" id="KW-0328">Glycosyltransferase</keyword>
<gene>
    <name evidence="10" type="primary">mptB</name>
    <name evidence="10" type="ORF">ACFQKB_33965</name>
</gene>
<evidence type="ECO:0000256" key="8">
    <source>
        <dbReference type="SAM" id="MobiDB-lite"/>
    </source>
</evidence>
<organism evidence="10 11">
    <name type="scientific">Actinomadura yumaensis</name>
    <dbReference type="NCBI Taxonomy" id="111807"/>
    <lineage>
        <taxon>Bacteria</taxon>
        <taxon>Bacillati</taxon>
        <taxon>Actinomycetota</taxon>
        <taxon>Actinomycetes</taxon>
        <taxon>Streptosporangiales</taxon>
        <taxon>Thermomonosporaceae</taxon>
        <taxon>Actinomadura</taxon>
    </lineage>
</organism>